<feature type="chain" id="PRO_5009524803" description="Outer membrane protein beta-barrel domain-containing protein" evidence="1">
    <location>
        <begin position="22"/>
        <end position="183"/>
    </location>
</feature>
<sequence length="183" mass="18879">MNKGLLLLLALGLLGTGPALARDLEVGAWAPSALGFADSSLNVKSRTGGGLYLIFSSSFGIGVNSVGANLTPADASSDAPVIKHNLLDLSFTIPRKEGPDYTLGFGLGSVGISCATCAANYENGTSSELFAEARGKFWGINWVLGGRRMTGQIKGKILGAGNKVANLNADTYVLNLGAGLRFK</sequence>
<gene>
    <name evidence="2" type="ORF">A2557_03865</name>
</gene>
<dbReference type="AlphaFoldDB" id="A0A1F6GRW1"/>
<name>A0A1F6GRW1_9PROT</name>
<reference evidence="2 3" key="1">
    <citation type="journal article" date="2016" name="Nat. Commun.">
        <title>Thousands of microbial genomes shed light on interconnected biogeochemical processes in an aquifer system.</title>
        <authorList>
            <person name="Anantharaman K."/>
            <person name="Brown C.T."/>
            <person name="Hug L.A."/>
            <person name="Sharon I."/>
            <person name="Castelle C.J."/>
            <person name="Probst A.J."/>
            <person name="Thomas B.C."/>
            <person name="Singh A."/>
            <person name="Wilkins M.J."/>
            <person name="Karaoz U."/>
            <person name="Brodie E.L."/>
            <person name="Williams K.H."/>
            <person name="Hubbard S.S."/>
            <person name="Banfield J.F."/>
        </authorList>
    </citation>
    <scope>NUCLEOTIDE SEQUENCE [LARGE SCALE GENOMIC DNA]</scope>
</reference>
<evidence type="ECO:0000313" key="2">
    <source>
        <dbReference type="EMBL" id="OGH00820.1"/>
    </source>
</evidence>
<organism evidence="2 3">
    <name type="scientific">Candidatus Lambdaproteobacteria bacterium RIFOXYD2_FULL_56_26</name>
    <dbReference type="NCBI Taxonomy" id="1817773"/>
    <lineage>
        <taxon>Bacteria</taxon>
        <taxon>Pseudomonadati</taxon>
        <taxon>Pseudomonadota</taxon>
        <taxon>Candidatus Lambdaproteobacteria</taxon>
    </lineage>
</organism>
<dbReference type="EMBL" id="MFNF01000042">
    <property type="protein sequence ID" value="OGH00820.1"/>
    <property type="molecule type" value="Genomic_DNA"/>
</dbReference>
<accession>A0A1F6GRW1</accession>
<evidence type="ECO:0008006" key="4">
    <source>
        <dbReference type="Google" id="ProtNLM"/>
    </source>
</evidence>
<protein>
    <recommendedName>
        <fullName evidence="4">Outer membrane protein beta-barrel domain-containing protein</fullName>
    </recommendedName>
</protein>
<proteinExistence type="predicted"/>
<dbReference type="Proteomes" id="UP000177583">
    <property type="component" value="Unassembled WGS sequence"/>
</dbReference>
<keyword evidence="1" id="KW-0732">Signal</keyword>
<feature type="signal peptide" evidence="1">
    <location>
        <begin position="1"/>
        <end position="21"/>
    </location>
</feature>
<comment type="caution">
    <text evidence="2">The sequence shown here is derived from an EMBL/GenBank/DDBJ whole genome shotgun (WGS) entry which is preliminary data.</text>
</comment>
<evidence type="ECO:0000313" key="3">
    <source>
        <dbReference type="Proteomes" id="UP000177583"/>
    </source>
</evidence>
<evidence type="ECO:0000256" key="1">
    <source>
        <dbReference type="SAM" id="SignalP"/>
    </source>
</evidence>